<dbReference type="Proteomes" id="UP000017836">
    <property type="component" value="Unassembled WGS sequence"/>
</dbReference>
<accession>W1PMV5</accession>
<protein>
    <submittedName>
        <fullName evidence="1">Uncharacterized protein</fullName>
    </submittedName>
</protein>
<sequence length="140" mass="16494">MEEQSTPKEVVAARPLSIERFEEEILKIKEIDEAIYIWIMTHGKEYWANAYYTARDRKYEIHEEMAHVVDLDARTCACRVWRNNGVQAYRSTYATEFRPVPNSMPLTGAFNRTIYPPNYQVIPRKVKGEAQADKRKIHWG</sequence>
<dbReference type="AlphaFoldDB" id="W1PMV5"/>
<keyword evidence="2" id="KW-1185">Reference proteome</keyword>
<gene>
    <name evidence="1" type="ORF">AMTR_s00163p00017620</name>
</gene>
<dbReference type="Gramene" id="ERN09046">
    <property type="protein sequence ID" value="ERN09046"/>
    <property type="gene ID" value="AMTR_s00163p00017620"/>
</dbReference>
<evidence type="ECO:0000313" key="1">
    <source>
        <dbReference type="EMBL" id="ERN09046.1"/>
    </source>
</evidence>
<organism evidence="1 2">
    <name type="scientific">Amborella trichopoda</name>
    <dbReference type="NCBI Taxonomy" id="13333"/>
    <lineage>
        <taxon>Eukaryota</taxon>
        <taxon>Viridiplantae</taxon>
        <taxon>Streptophyta</taxon>
        <taxon>Embryophyta</taxon>
        <taxon>Tracheophyta</taxon>
        <taxon>Spermatophyta</taxon>
        <taxon>Magnoliopsida</taxon>
        <taxon>Amborellales</taxon>
        <taxon>Amborellaceae</taxon>
        <taxon>Amborella</taxon>
    </lineage>
</organism>
<evidence type="ECO:0000313" key="2">
    <source>
        <dbReference type="Proteomes" id="UP000017836"/>
    </source>
</evidence>
<reference evidence="2" key="1">
    <citation type="journal article" date="2013" name="Science">
        <title>The Amborella genome and the evolution of flowering plants.</title>
        <authorList>
            <consortium name="Amborella Genome Project"/>
        </authorList>
    </citation>
    <scope>NUCLEOTIDE SEQUENCE [LARGE SCALE GENOMIC DNA]</scope>
</reference>
<dbReference type="EMBL" id="KI393052">
    <property type="protein sequence ID" value="ERN09046.1"/>
    <property type="molecule type" value="Genomic_DNA"/>
</dbReference>
<name>W1PMV5_AMBTC</name>
<dbReference type="HOGENOM" id="CLU_1837821_0_0_1"/>
<proteinExistence type="predicted"/>